<dbReference type="EMBL" id="CP043529">
    <property type="protein sequence ID" value="QEW38251.1"/>
    <property type="molecule type" value="Genomic_DNA"/>
</dbReference>
<evidence type="ECO:0000256" key="1">
    <source>
        <dbReference type="SAM" id="Phobius"/>
    </source>
</evidence>
<keyword evidence="1" id="KW-1133">Transmembrane helix</keyword>
<keyword evidence="1" id="KW-0812">Transmembrane</keyword>
<dbReference type="AlphaFoldDB" id="A0A5P3AX77"/>
<proteinExistence type="predicted"/>
<reference evidence="2 3" key="1">
    <citation type="submission" date="2019-09" db="EMBL/GenBank/DDBJ databases">
        <title>Commensal-derived Metabolites Govern Vibrio cholerae Pathogenesis in Host.</title>
        <authorList>
            <person name="Yoon S.S."/>
            <person name="Yoon M.Y."/>
        </authorList>
    </citation>
    <scope>NUCLEOTIDE SEQUENCE [LARGE SCALE GENOMIC DNA]</scope>
    <source>
        <strain evidence="2 3">VIC01</strain>
    </source>
</reference>
<keyword evidence="1" id="KW-0472">Membrane</keyword>
<evidence type="ECO:0000313" key="2">
    <source>
        <dbReference type="EMBL" id="QEW38251.1"/>
    </source>
</evidence>
<gene>
    <name evidence="2" type="ORF">VIC01_03875</name>
</gene>
<evidence type="ECO:0000313" key="3">
    <source>
        <dbReference type="Proteomes" id="UP000326091"/>
    </source>
</evidence>
<organism evidence="2 3">
    <name type="scientific">Phocaeicola vulgatus</name>
    <name type="common">Bacteroides vulgatus</name>
    <dbReference type="NCBI Taxonomy" id="821"/>
    <lineage>
        <taxon>Bacteria</taxon>
        <taxon>Pseudomonadati</taxon>
        <taxon>Bacteroidota</taxon>
        <taxon>Bacteroidia</taxon>
        <taxon>Bacteroidales</taxon>
        <taxon>Bacteroidaceae</taxon>
        <taxon>Phocaeicola</taxon>
    </lineage>
</organism>
<dbReference type="Proteomes" id="UP000326091">
    <property type="component" value="Chromosome"/>
</dbReference>
<feature type="transmembrane region" description="Helical" evidence="1">
    <location>
        <begin position="14"/>
        <end position="34"/>
    </location>
</feature>
<sequence length="39" mass="4730">MYSFVCNNIFYADLIIYIIVCFILYSLFDVLVHYKCNVR</sequence>
<name>A0A5P3AX77_PHOVU</name>
<accession>A0A5P3AX77</accession>
<protein>
    <submittedName>
        <fullName evidence="2">Uncharacterized protein</fullName>
    </submittedName>
</protein>